<accession>G0YQB3</accession>
<keyword evidence="2" id="KW-1185">Reference proteome</keyword>
<dbReference type="GeneID" id="14013709"/>
<sequence length="75" mass="8512">MLISIICKIAESAIRTDDVNFELYWWACQWHNARAGYVENSLTLKLLLLEQDNEHHHHPVSVPAAAKPGSNIPHP</sequence>
<protein>
    <submittedName>
        <fullName evidence="1">Gp021</fullName>
    </submittedName>
</protein>
<reference evidence="1 2" key="1">
    <citation type="journal article" date="2011" name="Appl. Environ. Microbiol.">
        <title>Novel Virulent and Broad-Host-Range Erwinia amylovora Bacteriophages Reveal a High Degree of Mosaicism and a Relationship to Enterobacteriaceae Phages.</title>
        <authorList>
            <person name="Born Y."/>
            <person name="Fieseler L."/>
            <person name="Marazzi J."/>
            <person name="Lurz R."/>
            <person name="Duffy B."/>
            <person name="Loessner M.J."/>
        </authorList>
    </citation>
    <scope>NUCLEOTIDE SEQUENCE [LARGE SCALE GENOMIC DNA]</scope>
</reference>
<dbReference type="KEGG" id="vg:14013709"/>
<dbReference type="EMBL" id="HQ728266">
    <property type="protein sequence ID" value="AEJ81540.1"/>
    <property type="molecule type" value="Genomic_DNA"/>
</dbReference>
<name>G0YQB3_9CAUD</name>
<proteinExistence type="predicted"/>
<evidence type="ECO:0000313" key="2">
    <source>
        <dbReference type="Proteomes" id="UP000008893"/>
    </source>
</evidence>
<evidence type="ECO:0000313" key="1">
    <source>
        <dbReference type="EMBL" id="AEJ81540.1"/>
    </source>
</evidence>
<organism evidence="1 2">
    <name type="scientific">Erwinia phage vB_EamP-S6</name>
    <dbReference type="NCBI Taxonomy" id="1051675"/>
    <lineage>
        <taxon>Viruses</taxon>
        <taxon>Duplodnaviria</taxon>
        <taxon>Heunggongvirae</taxon>
        <taxon>Uroviricota</taxon>
        <taxon>Caudoviricetes</taxon>
        <taxon>Schitoviridae</taxon>
        <taxon>Waedenswilvirus</taxon>
        <taxon>Waedenswilvirus S6</taxon>
    </lineage>
</organism>
<dbReference type="Proteomes" id="UP000008893">
    <property type="component" value="Segment"/>
</dbReference>
<dbReference type="RefSeq" id="YP_007005757.1">
    <property type="nucleotide sequence ID" value="NC_019514.1"/>
</dbReference>